<dbReference type="CDD" id="cd00637">
    <property type="entry name" value="7tm_classA_rhodopsin-like"/>
    <property type="match status" value="1"/>
</dbReference>
<feature type="transmembrane region" description="Helical" evidence="5">
    <location>
        <begin position="134"/>
        <end position="156"/>
    </location>
</feature>
<dbReference type="SUPFAM" id="SSF81321">
    <property type="entry name" value="Family A G protein-coupled receptor-like"/>
    <property type="match status" value="1"/>
</dbReference>
<dbReference type="NCBIfam" id="TIGR02452">
    <property type="entry name" value="TIGR02452 family protein"/>
    <property type="match status" value="1"/>
</dbReference>
<keyword evidence="2 5" id="KW-0812">Transmembrane</keyword>
<dbReference type="GO" id="GO:0016020">
    <property type="term" value="C:membrane"/>
    <property type="evidence" value="ECO:0007669"/>
    <property type="project" value="UniProtKB-SubCell"/>
</dbReference>
<dbReference type="PANTHER" id="PTHR35596:SF1">
    <property type="entry name" value="MICROBIAL-TYPE PARG CATALYTIC DOMAIN-CONTAINING PROTEIN"/>
    <property type="match status" value="1"/>
</dbReference>
<feature type="transmembrane region" description="Helical" evidence="5">
    <location>
        <begin position="243"/>
        <end position="263"/>
    </location>
</feature>
<keyword evidence="3 5" id="KW-1133">Transmembrane helix</keyword>
<evidence type="ECO:0000256" key="4">
    <source>
        <dbReference type="ARBA" id="ARBA00023136"/>
    </source>
</evidence>
<dbReference type="InterPro" id="IPR019261">
    <property type="entry name" value="PARG_cat_microbial"/>
</dbReference>
<comment type="caution">
    <text evidence="7">The sequence shown here is derived from an EMBL/GenBank/DDBJ whole genome shotgun (WGS) entry which is preliminary data.</text>
</comment>
<dbReference type="EMBL" id="CAJNOR010002894">
    <property type="protein sequence ID" value="CAF1353846.1"/>
    <property type="molecule type" value="Genomic_DNA"/>
</dbReference>
<dbReference type="Proteomes" id="UP000663828">
    <property type="component" value="Unassembled WGS sequence"/>
</dbReference>
<feature type="transmembrane region" description="Helical" evidence="5">
    <location>
        <begin position="176"/>
        <end position="203"/>
    </location>
</feature>
<evidence type="ECO:0000256" key="5">
    <source>
        <dbReference type="SAM" id="Phobius"/>
    </source>
</evidence>
<evidence type="ECO:0000259" key="6">
    <source>
        <dbReference type="PROSITE" id="PS50262"/>
    </source>
</evidence>
<protein>
    <recommendedName>
        <fullName evidence="6">G-protein coupled receptors family 1 profile domain-containing protein</fullName>
    </recommendedName>
</protein>
<comment type="subcellular location">
    <subcellularLocation>
        <location evidence="1">Membrane</location>
    </subcellularLocation>
</comment>
<sequence>MSSDLAFFATLSTIRENIFKYGGVFLLCAGTVSCVLSLFVFSKKALRKNPCGIYLIAASIANFIMIYISLLETTLSIGYRNDVTASNLSFCRINLYLTFVSDNLSSYFLIMGSIDRMLLTSRNALTRQHSTSRLAYISIIGISIFWLVFHIHALILPEIIQLYPTYFACYFPSGSYLTFITYYLLIRIILTLSLMVTFGLFTVRNIQNMRQKQVLPSVQGTESSTHVTVNTVRSKDHLLIRVLLLDIAVYMIFNLLLAAILLYQQIIQNRPVSLYDRQVVIFITVGFQLNSVSGNPIGFCRMVASSIGFVDLGYANLAPNESKNRDDLSTISLVEQSYLSVSRHPEIRYRPLSNPVSLYVPVKSLTKGTIDSIVSASHRSESSDWNFSRRTLLAFLLAIHNQLRIIEENKDFQSKFDEKTIQHASEVRKWLVRKNQSGDIEEIRWDHLEANYKKMSREIDNGMAQCFHVDIKDVEPYYELTIPGLHADINRSREYMKQFRSYGWDPKDLKLYWTLQQLEDLCPKDEVKAANEQTNRTNALLCDPSDVDAMETLRRHPVSQRNHTCKLEYINKGIEKAVFDVPEHAQLIVLTFANERSPGGGYLFHARAQEEILLYNSDGYRSLLDLKYGRMGGGYAIPEFGAAYTRDIRVFDKKSKKIRKADMLVSACYCLTETPQLYDHPEDPVEIFANTVEKFRAFIAAAVANTRGDGSNTYLLLGPIGTGAFGNDTRDIGYAFHKVLSSKMMGSTGPIRNAFANIWFVSTDKRKNEEFKEIFNKEHI</sequence>
<evidence type="ECO:0000256" key="1">
    <source>
        <dbReference type="ARBA" id="ARBA00004370"/>
    </source>
</evidence>
<gene>
    <name evidence="7" type="ORF">XAT740_LOCUS31633</name>
</gene>
<dbReference type="InterPro" id="IPR017452">
    <property type="entry name" value="GPCR_Rhodpsn_7TM"/>
</dbReference>
<accession>A0A815HGM9</accession>
<proteinExistence type="predicted"/>
<keyword evidence="4 5" id="KW-0472">Membrane</keyword>
<feature type="transmembrane region" description="Helical" evidence="5">
    <location>
        <begin position="53"/>
        <end position="73"/>
    </location>
</feature>
<dbReference type="Gene3D" id="3.40.220.10">
    <property type="entry name" value="Leucine Aminopeptidase, subunit E, domain 1"/>
    <property type="match status" value="1"/>
</dbReference>
<dbReference type="PROSITE" id="PS50262">
    <property type="entry name" value="G_PROTEIN_RECEP_F1_2"/>
    <property type="match status" value="1"/>
</dbReference>
<reference evidence="7" key="1">
    <citation type="submission" date="2021-02" db="EMBL/GenBank/DDBJ databases">
        <authorList>
            <person name="Nowell W R."/>
        </authorList>
    </citation>
    <scope>NUCLEOTIDE SEQUENCE</scope>
</reference>
<organism evidence="7 8">
    <name type="scientific">Adineta ricciae</name>
    <name type="common">Rotifer</name>
    <dbReference type="NCBI Taxonomy" id="249248"/>
    <lineage>
        <taxon>Eukaryota</taxon>
        <taxon>Metazoa</taxon>
        <taxon>Spiralia</taxon>
        <taxon>Gnathifera</taxon>
        <taxon>Rotifera</taxon>
        <taxon>Eurotatoria</taxon>
        <taxon>Bdelloidea</taxon>
        <taxon>Adinetida</taxon>
        <taxon>Adinetidae</taxon>
        <taxon>Adineta</taxon>
    </lineage>
</organism>
<evidence type="ECO:0000256" key="2">
    <source>
        <dbReference type="ARBA" id="ARBA00022692"/>
    </source>
</evidence>
<feature type="transmembrane region" description="Helical" evidence="5">
    <location>
        <begin position="18"/>
        <end position="41"/>
    </location>
</feature>
<name>A0A815HGM9_ADIRI</name>
<evidence type="ECO:0000313" key="7">
    <source>
        <dbReference type="EMBL" id="CAF1353846.1"/>
    </source>
</evidence>
<keyword evidence="8" id="KW-1185">Reference proteome</keyword>
<dbReference type="InterPro" id="IPR043472">
    <property type="entry name" value="Macro_dom-like"/>
</dbReference>
<feature type="transmembrane region" description="Helical" evidence="5">
    <location>
        <begin position="93"/>
        <end position="114"/>
    </location>
</feature>
<evidence type="ECO:0000313" key="8">
    <source>
        <dbReference type="Proteomes" id="UP000663828"/>
    </source>
</evidence>
<dbReference type="Gene3D" id="1.20.1070.10">
    <property type="entry name" value="Rhodopsin 7-helix transmembrane proteins"/>
    <property type="match status" value="1"/>
</dbReference>
<dbReference type="PANTHER" id="PTHR35596">
    <property type="entry name" value="DUF2263 DOMAIN-CONTAINING PROTEIN"/>
    <property type="match status" value="1"/>
</dbReference>
<dbReference type="AlphaFoldDB" id="A0A815HGM9"/>
<dbReference type="InterPro" id="IPR012664">
    <property type="entry name" value="CHP02452"/>
</dbReference>
<feature type="domain" description="G-protein coupled receptors family 1 profile" evidence="6">
    <location>
        <begin position="33"/>
        <end position="299"/>
    </location>
</feature>
<evidence type="ECO:0000256" key="3">
    <source>
        <dbReference type="ARBA" id="ARBA00022989"/>
    </source>
</evidence>
<dbReference type="Pfam" id="PF10021">
    <property type="entry name" value="PARG_cat_microb"/>
    <property type="match status" value="1"/>
</dbReference>